<protein>
    <recommendedName>
        <fullName evidence="5">Chlorophyll a-b binding protein, chloroplastic</fullName>
    </recommendedName>
</protein>
<evidence type="ECO:0008006" key="5">
    <source>
        <dbReference type="Google" id="ProtNLM"/>
    </source>
</evidence>
<evidence type="ECO:0000313" key="4">
    <source>
        <dbReference type="EMBL" id="CAE0096414.1"/>
    </source>
</evidence>
<reference evidence="4" key="1">
    <citation type="submission" date="2021-01" db="EMBL/GenBank/DDBJ databases">
        <authorList>
            <person name="Corre E."/>
            <person name="Pelletier E."/>
            <person name="Niang G."/>
            <person name="Scheremetjew M."/>
            <person name="Finn R."/>
            <person name="Kale V."/>
            <person name="Holt S."/>
            <person name="Cochrane G."/>
            <person name="Meng A."/>
            <person name="Brown T."/>
            <person name="Cohen L."/>
        </authorList>
    </citation>
    <scope>NUCLEOTIDE SEQUENCE</scope>
    <source>
        <strain evidence="4">CCMP281</strain>
    </source>
</reference>
<dbReference type="Pfam" id="PF00504">
    <property type="entry name" value="Chloroa_b-bind"/>
    <property type="match status" value="1"/>
</dbReference>
<dbReference type="EMBL" id="HBHX01000602">
    <property type="protein sequence ID" value="CAE0096414.1"/>
    <property type="molecule type" value="Transcribed_RNA"/>
</dbReference>
<evidence type="ECO:0000256" key="2">
    <source>
        <dbReference type="ARBA" id="ARBA00022528"/>
    </source>
</evidence>
<dbReference type="AlphaFoldDB" id="A0A7S3EPD7"/>
<keyword evidence="2" id="KW-0150">Chloroplast</keyword>
<dbReference type="SUPFAM" id="SSF103511">
    <property type="entry name" value="Chlorophyll a-b binding protein"/>
    <property type="match status" value="1"/>
</dbReference>
<keyword evidence="3" id="KW-0934">Plastid</keyword>
<gene>
    <name evidence="4" type="ORF">HERI1096_LOCUS339</name>
</gene>
<evidence type="ECO:0000256" key="3">
    <source>
        <dbReference type="ARBA" id="ARBA00022640"/>
    </source>
</evidence>
<name>A0A7S3EPD7_9EUKA</name>
<dbReference type="GO" id="GO:0009507">
    <property type="term" value="C:chloroplast"/>
    <property type="evidence" value="ECO:0007669"/>
    <property type="project" value="UniProtKB-SubCell"/>
</dbReference>
<dbReference type="InterPro" id="IPR022796">
    <property type="entry name" value="Chloroa_b-bind"/>
</dbReference>
<sequence>MVDLGMKFPGEKYAALTSYTAHEATAKYELLLLLLWVGTFETIGFSQIYAMMDGDSDREAGDFGFDPLKLLPGNEEQYKLAELTHGRAGMLAFSAVITQSALPDNFGFGNENFPYF</sequence>
<proteinExistence type="predicted"/>
<organism evidence="4">
    <name type="scientific">Haptolina ericina</name>
    <dbReference type="NCBI Taxonomy" id="156174"/>
    <lineage>
        <taxon>Eukaryota</taxon>
        <taxon>Haptista</taxon>
        <taxon>Haptophyta</taxon>
        <taxon>Prymnesiophyceae</taxon>
        <taxon>Prymnesiales</taxon>
        <taxon>Prymnesiaceae</taxon>
        <taxon>Haptolina</taxon>
    </lineage>
</organism>
<evidence type="ECO:0000256" key="1">
    <source>
        <dbReference type="ARBA" id="ARBA00004229"/>
    </source>
</evidence>
<dbReference type="Gene3D" id="1.10.3460.10">
    <property type="entry name" value="Chlorophyll a/b binding protein domain"/>
    <property type="match status" value="1"/>
</dbReference>
<accession>A0A7S3EPD7</accession>
<comment type="subcellular location">
    <subcellularLocation>
        <location evidence="1">Plastid</location>
        <location evidence="1">Chloroplast</location>
    </subcellularLocation>
</comment>